<organism evidence="2 3">
    <name type="scientific">Aquipuribacter nitratireducens</name>
    <dbReference type="NCBI Taxonomy" id="650104"/>
    <lineage>
        <taxon>Bacteria</taxon>
        <taxon>Bacillati</taxon>
        <taxon>Actinomycetota</taxon>
        <taxon>Actinomycetes</taxon>
        <taxon>Micrococcales</taxon>
        <taxon>Intrasporangiaceae</taxon>
        <taxon>Aquipuribacter</taxon>
    </lineage>
</organism>
<feature type="region of interest" description="Disordered" evidence="1">
    <location>
        <begin position="1"/>
        <end position="27"/>
    </location>
</feature>
<comment type="caution">
    <text evidence="2">The sequence shown here is derived from an EMBL/GenBank/DDBJ whole genome shotgun (WGS) entry which is preliminary data.</text>
</comment>
<dbReference type="InterPro" id="IPR053842">
    <property type="entry name" value="NikA-like"/>
</dbReference>
<gene>
    <name evidence="2" type="ORF">ACFPJ6_15385</name>
</gene>
<sequence>MTGATSGAGALRRRRRANVPGGRHHSHRVLVTPEEEAVLVRLAEASRVTVPRLLIEAAMSGGGETPTERRDAVAGLYSVRRLLAAVSNNVNQLARHANSGFGFPDEAAATLVAVRRVVVRIDAVVEALSEP</sequence>
<evidence type="ECO:0000313" key="3">
    <source>
        <dbReference type="Proteomes" id="UP001596122"/>
    </source>
</evidence>
<dbReference type="Pfam" id="PF21983">
    <property type="entry name" value="NikA-like"/>
    <property type="match status" value="1"/>
</dbReference>
<dbReference type="RefSeq" id="WP_340269710.1">
    <property type="nucleotide sequence ID" value="NZ_JBBEOG010000005.1"/>
</dbReference>
<protein>
    <submittedName>
        <fullName evidence="2">MobC family plasmid mobilization relaxosome protein</fullName>
    </submittedName>
</protein>
<dbReference type="Proteomes" id="UP001596122">
    <property type="component" value="Unassembled WGS sequence"/>
</dbReference>
<evidence type="ECO:0000256" key="1">
    <source>
        <dbReference type="SAM" id="MobiDB-lite"/>
    </source>
</evidence>
<evidence type="ECO:0000313" key="2">
    <source>
        <dbReference type="EMBL" id="MFC5382151.1"/>
    </source>
</evidence>
<dbReference type="EMBL" id="JBHSLD010000014">
    <property type="protein sequence ID" value="MFC5382151.1"/>
    <property type="molecule type" value="Genomic_DNA"/>
</dbReference>
<keyword evidence="3" id="KW-1185">Reference proteome</keyword>
<name>A0ABW0GTK0_9MICO</name>
<feature type="compositionally biased region" description="Basic residues" evidence="1">
    <location>
        <begin position="11"/>
        <end position="27"/>
    </location>
</feature>
<feature type="compositionally biased region" description="Low complexity" evidence="1">
    <location>
        <begin position="1"/>
        <end position="10"/>
    </location>
</feature>
<accession>A0ABW0GTK0</accession>
<proteinExistence type="predicted"/>
<reference evidence="3" key="1">
    <citation type="journal article" date="2019" name="Int. J. Syst. Evol. Microbiol.">
        <title>The Global Catalogue of Microorganisms (GCM) 10K type strain sequencing project: providing services to taxonomists for standard genome sequencing and annotation.</title>
        <authorList>
            <consortium name="The Broad Institute Genomics Platform"/>
            <consortium name="The Broad Institute Genome Sequencing Center for Infectious Disease"/>
            <person name="Wu L."/>
            <person name="Ma J."/>
        </authorList>
    </citation>
    <scope>NUCLEOTIDE SEQUENCE [LARGE SCALE GENOMIC DNA]</scope>
    <source>
        <strain evidence="3">CCUG 43114</strain>
    </source>
</reference>